<name>A0A1Y2A0X3_9PLEO</name>
<proteinExistence type="predicted"/>
<sequence>MVDTVCVPMDVDAFVLNRPVCDSGEARIAPITQPDYLGLRPDKTQIRADILPHVDVTSAQPASINSRISAVESLQSTPLDPNSPLSDIAAVPPLRENRIGVYVHWSLPRLYRVATSGASDVQYASDGLVREHSLNTSPQFRLVPNRWCVVRNIRSSIPEAPAAEKRRAWVVESDMLFDISDLPPEVDLQTDVSPYVTDGHSSPDSINAQSSVYIGAKFAAAGWPQNRPRDPKRIALTVMNSSNFCFADNAVHNPNVFSIIDNFGYQDAAGNNQYLKQVTCDYSIVGWHDDEFEDPLNPKNGIKGAMRDRLHALFLEPSAYFESQPTSLNSHQEARTLCHGTVYNVQFDRNLKPDKTPADQFARLFKLSSNIPMEPISVGTTGLDSILSFLRAHEARTNNDNRDVPFGPGTRSVAEDLLSLARLLEATGGDYDSHIKAADLIDARNFTPSEGGREWQFDGKAAAGAAPARPGSSVIPGFGISEREFLRRVSDLQYRLDTAKRNLKLKRWSLFAVWWSFVSDVQNEDPARIAFYKALLEKYRSEVLALIALISAPNTGLEGRIALVVKSQILAGAPMPPLVPARSVPQPTFFKRRDPTICLAGMDSGWLPEYAGYVLVRLKEEILTGTPGDPTSPLPFAPNILPLANVLFREALNSTENGQTLRFKRWQGQPWHPLYIEWEADYFHIPIDKWSVSLISSATDITQRIVRYGIKDALFNDSSNASDRRAVSGRAILLPHSGINLKALVEQVLTDPSVTLSDTEINDLKANVNKLKFSVAEMEGLTTNLLTLGQGTHIQPNFSQPGVEGSTPIPAALAAGAPIGFTQSDFTLIGEETALTPYGGLLDFSGASKRPFKGVTHGQFRFSKLNIIDKFGQVISAIPPKMPLKDPNAIKETIFPCLGDQVCPGFVRGTNQLNTITPITEVDQDLLGDYPLCPYVQLTPAINQEARLNASFLIPQFDRLRRFREWRRAADWEQPVFAWVVVNVADQALQFFTGAGVFFVEMTLGGPANSIKSPSWQPFDPPSNPLNTISPQLQSLISAMTHPTTGAAYLRSFWEMIAEALASMSFAPASYGAYATSIIGKPFALVNVGFSLELALPPLESQVIPPLQPSIPNEPSDAEKLFGYKFPFKIGDKDRPFDGVVGYCDADGVTAGVSNWAKLFTYFMEPGGGTTEQYDPRVEIVPENFDTLSPYYIDPEGSFGDNGFVTAHTAKMKAKTLLIDPYTSLHVYSPILPIKSLKLPDWTVQSAFERMSAFFHVGPIMITQNIPTVYDESKEVAAKDWIHRQQNSDVPRDAAPIRLPLRARKGTWNWLQPFPLQEESDGRRHYNSFEVGEGKFPLSLFLVQGWH</sequence>
<dbReference type="Proteomes" id="UP000193144">
    <property type="component" value="Unassembled WGS sequence"/>
</dbReference>
<evidence type="ECO:0000313" key="1">
    <source>
        <dbReference type="EMBL" id="ORY16104.1"/>
    </source>
</evidence>
<reference evidence="1 2" key="1">
    <citation type="submission" date="2016-07" db="EMBL/GenBank/DDBJ databases">
        <title>Pervasive Adenine N6-methylation of Active Genes in Fungi.</title>
        <authorList>
            <consortium name="DOE Joint Genome Institute"/>
            <person name="Mondo S.J."/>
            <person name="Dannebaum R.O."/>
            <person name="Kuo R.C."/>
            <person name="Labutti K."/>
            <person name="Haridas S."/>
            <person name="Kuo A."/>
            <person name="Salamov A."/>
            <person name="Ahrendt S.R."/>
            <person name="Lipzen A."/>
            <person name="Sullivan W."/>
            <person name="Andreopoulos W.B."/>
            <person name="Clum A."/>
            <person name="Lindquist E."/>
            <person name="Daum C."/>
            <person name="Ramamoorthy G.K."/>
            <person name="Gryganskyi A."/>
            <person name="Culley D."/>
            <person name="Magnuson J.K."/>
            <person name="James T.Y."/>
            <person name="O'Malley M.A."/>
            <person name="Stajich J.E."/>
            <person name="Spatafora J.W."/>
            <person name="Visel A."/>
            <person name="Grigoriev I.V."/>
        </authorList>
    </citation>
    <scope>NUCLEOTIDE SEQUENCE [LARGE SCALE GENOMIC DNA]</scope>
    <source>
        <strain evidence="1 2">CBS 115471</strain>
    </source>
</reference>
<protein>
    <submittedName>
        <fullName evidence="1">Uncharacterized protein</fullName>
    </submittedName>
</protein>
<organism evidence="1 2">
    <name type="scientific">Clohesyomyces aquaticus</name>
    <dbReference type="NCBI Taxonomy" id="1231657"/>
    <lineage>
        <taxon>Eukaryota</taxon>
        <taxon>Fungi</taxon>
        <taxon>Dikarya</taxon>
        <taxon>Ascomycota</taxon>
        <taxon>Pezizomycotina</taxon>
        <taxon>Dothideomycetes</taxon>
        <taxon>Pleosporomycetidae</taxon>
        <taxon>Pleosporales</taxon>
        <taxon>Lindgomycetaceae</taxon>
        <taxon>Clohesyomyces</taxon>
    </lineage>
</organism>
<accession>A0A1Y2A0X3</accession>
<dbReference type="OrthoDB" id="2992173at2759"/>
<dbReference type="EMBL" id="MCFA01000020">
    <property type="protein sequence ID" value="ORY16104.1"/>
    <property type="molecule type" value="Genomic_DNA"/>
</dbReference>
<dbReference type="STRING" id="1231657.A0A1Y2A0X3"/>
<keyword evidence="2" id="KW-1185">Reference proteome</keyword>
<gene>
    <name evidence="1" type="ORF">BCR34DRAFT_137208</name>
</gene>
<comment type="caution">
    <text evidence="1">The sequence shown here is derived from an EMBL/GenBank/DDBJ whole genome shotgun (WGS) entry which is preliminary data.</text>
</comment>
<evidence type="ECO:0000313" key="2">
    <source>
        <dbReference type="Proteomes" id="UP000193144"/>
    </source>
</evidence>